<reference evidence="4 7" key="1">
    <citation type="submission" date="2021-11" db="EMBL/GenBank/DDBJ databases">
        <title>Draft genome sequence of Capnocytophaga sp. strain KC07075 isolated from cat oral cavity.</title>
        <authorList>
            <person name="Suzuki M."/>
            <person name="Imaoka K."/>
            <person name="Kimura M."/>
            <person name="Morikawa S."/>
            <person name="Maeda K."/>
        </authorList>
    </citation>
    <scope>NUCLEOTIDE SEQUENCE</scope>
    <source>
        <strain evidence="4">KC07075</strain>
        <strain evidence="5 7">KC07079</strain>
    </source>
</reference>
<accession>A0AAV5AQ23</accession>
<dbReference type="RefSeq" id="WP_264846036.1">
    <property type="nucleotide sequence ID" value="NZ_BPMA01000016.1"/>
</dbReference>
<proteinExistence type="predicted"/>
<dbReference type="PANTHER" id="PTHR13504:SF38">
    <property type="entry name" value="FIDO DOMAIN-CONTAINING PROTEIN"/>
    <property type="match status" value="1"/>
</dbReference>
<keyword evidence="7" id="KW-1185">Reference proteome</keyword>
<feature type="active site" evidence="1">
    <location>
        <position position="188"/>
    </location>
</feature>
<dbReference type="Proteomes" id="UP001207736">
    <property type="component" value="Unassembled WGS sequence"/>
</dbReference>
<evidence type="ECO:0000313" key="4">
    <source>
        <dbReference type="EMBL" id="GJM49439.1"/>
    </source>
</evidence>
<dbReference type="EMBL" id="BQKB01000013">
    <property type="protein sequence ID" value="GJM52589.1"/>
    <property type="molecule type" value="Genomic_DNA"/>
</dbReference>
<dbReference type="Pfam" id="PF02661">
    <property type="entry name" value="Fic"/>
    <property type="match status" value="1"/>
</dbReference>
<dbReference type="InterPro" id="IPR003812">
    <property type="entry name" value="Fido"/>
</dbReference>
<evidence type="ECO:0000313" key="7">
    <source>
        <dbReference type="Proteomes" id="UP001208692"/>
    </source>
</evidence>
<keyword evidence="2" id="KW-0547">Nucleotide-binding</keyword>
<dbReference type="AlphaFoldDB" id="A0AAV5AQ23"/>
<feature type="binding site" evidence="2">
    <location>
        <begin position="192"/>
        <end position="199"/>
    </location>
    <ligand>
        <name>ATP</name>
        <dbReference type="ChEBI" id="CHEBI:30616"/>
    </ligand>
</feature>
<feature type="domain" description="Fido" evidence="3">
    <location>
        <begin position="99"/>
        <end position="249"/>
    </location>
</feature>
<evidence type="ECO:0000256" key="2">
    <source>
        <dbReference type="PIRSR" id="PIRSR640198-2"/>
    </source>
</evidence>
<dbReference type="Gene3D" id="1.10.3290.10">
    <property type="entry name" value="Fido-like domain"/>
    <property type="match status" value="1"/>
</dbReference>
<name>A0AAV5AQ23_9FLAO</name>
<dbReference type="EMBL" id="BQKA01000006">
    <property type="protein sequence ID" value="GJM49439.1"/>
    <property type="molecule type" value="Genomic_DNA"/>
</dbReference>
<dbReference type="InterPro" id="IPR040198">
    <property type="entry name" value="Fido_containing"/>
</dbReference>
<dbReference type="PANTHER" id="PTHR13504">
    <property type="entry name" value="FIDO DOMAIN-CONTAINING PROTEIN DDB_G0283145"/>
    <property type="match status" value="1"/>
</dbReference>
<sequence>MKLNNLLKEIPALYKSFSEKNNTNISYYFRKIKKIEITKNTFNFYNAVSSIASSKIEGEQMEIDSFLRHKLNGVRYKKSLTEKPNDLYNAYIFAQENCLNKNNLLKAHKILSKNLLPKDLQGKIRKSDMIIQDISNGKVLYEACPKELVKQEFLEFCDFIETLVKKHLTYSEIFFYASLLHLIFVKIHPFDDGNGRTARLLEKWFLAEKLGQKAWFIQSELYYWEHKNTYYKNLSQVGFFYEKLDYYKGFPFFSTLIKILKS</sequence>
<organism evidence="4 6">
    <name type="scientific">Capnocytophaga catalasegens</name>
    <dbReference type="NCBI Taxonomy" id="1004260"/>
    <lineage>
        <taxon>Bacteria</taxon>
        <taxon>Pseudomonadati</taxon>
        <taxon>Bacteroidota</taxon>
        <taxon>Flavobacteriia</taxon>
        <taxon>Flavobacteriales</taxon>
        <taxon>Flavobacteriaceae</taxon>
        <taxon>Capnocytophaga</taxon>
    </lineage>
</organism>
<evidence type="ECO:0000313" key="6">
    <source>
        <dbReference type="Proteomes" id="UP001207736"/>
    </source>
</evidence>
<dbReference type="InterPro" id="IPR036597">
    <property type="entry name" value="Fido-like_dom_sf"/>
</dbReference>
<comment type="caution">
    <text evidence="4">The sequence shown here is derived from an EMBL/GenBank/DDBJ whole genome shotgun (WGS) entry which is preliminary data.</text>
</comment>
<keyword evidence="2" id="KW-0067">ATP-binding</keyword>
<dbReference type="SUPFAM" id="SSF140931">
    <property type="entry name" value="Fic-like"/>
    <property type="match status" value="1"/>
</dbReference>
<protein>
    <recommendedName>
        <fullName evidence="3">Fido domain-containing protein</fullName>
    </recommendedName>
</protein>
<evidence type="ECO:0000313" key="5">
    <source>
        <dbReference type="EMBL" id="GJM52589.1"/>
    </source>
</evidence>
<dbReference type="Proteomes" id="UP001208692">
    <property type="component" value="Unassembled WGS sequence"/>
</dbReference>
<gene>
    <name evidence="4" type="ORF">RCZ15_04140</name>
    <name evidence="5" type="ORF">RCZ16_09060</name>
</gene>
<dbReference type="GO" id="GO:0005524">
    <property type="term" value="F:ATP binding"/>
    <property type="evidence" value="ECO:0007669"/>
    <property type="project" value="UniProtKB-KW"/>
</dbReference>
<evidence type="ECO:0000256" key="1">
    <source>
        <dbReference type="PIRSR" id="PIRSR640198-1"/>
    </source>
</evidence>
<dbReference type="PROSITE" id="PS51459">
    <property type="entry name" value="FIDO"/>
    <property type="match status" value="1"/>
</dbReference>
<evidence type="ECO:0000259" key="3">
    <source>
        <dbReference type="PROSITE" id="PS51459"/>
    </source>
</evidence>